<dbReference type="GeneID" id="25282642"/>
<dbReference type="InterPro" id="IPR008441">
    <property type="entry name" value="AfumC-like_glycosyl_Trfase"/>
</dbReference>
<dbReference type="Pfam" id="PF05704">
    <property type="entry name" value="Caps_synth"/>
    <property type="match status" value="1"/>
</dbReference>
<organism evidence="1 2">
    <name type="scientific">Exophiala aquamarina CBS 119918</name>
    <dbReference type="NCBI Taxonomy" id="1182545"/>
    <lineage>
        <taxon>Eukaryota</taxon>
        <taxon>Fungi</taxon>
        <taxon>Dikarya</taxon>
        <taxon>Ascomycota</taxon>
        <taxon>Pezizomycotina</taxon>
        <taxon>Eurotiomycetes</taxon>
        <taxon>Chaetothyriomycetidae</taxon>
        <taxon>Chaetothyriales</taxon>
        <taxon>Herpotrichiellaceae</taxon>
        <taxon>Exophiala</taxon>
    </lineage>
</organism>
<dbReference type="RefSeq" id="XP_013258738.1">
    <property type="nucleotide sequence ID" value="XM_013403284.1"/>
</dbReference>
<comment type="caution">
    <text evidence="1">The sequence shown here is derived from an EMBL/GenBank/DDBJ whole genome shotgun (WGS) entry which is preliminary data.</text>
</comment>
<evidence type="ECO:0008006" key="3">
    <source>
        <dbReference type="Google" id="ProtNLM"/>
    </source>
</evidence>
<dbReference type="GO" id="GO:0016757">
    <property type="term" value="F:glycosyltransferase activity"/>
    <property type="evidence" value="ECO:0007669"/>
    <property type="project" value="InterPro"/>
</dbReference>
<name>A0A072PA53_9EURO</name>
<proteinExistence type="predicted"/>
<dbReference type="OrthoDB" id="409543at2759"/>
<dbReference type="InterPro" id="IPR029044">
    <property type="entry name" value="Nucleotide-diphossugar_trans"/>
</dbReference>
<protein>
    <recommendedName>
        <fullName evidence="3">Capsule polysaccharide biosynthesis protein</fullName>
    </recommendedName>
</protein>
<dbReference type="EMBL" id="AMGV01000006">
    <property type="protein sequence ID" value="KEF56148.1"/>
    <property type="molecule type" value="Genomic_DNA"/>
</dbReference>
<dbReference type="HOGENOM" id="CLU_061936_0_0_1"/>
<evidence type="ECO:0000313" key="2">
    <source>
        <dbReference type="Proteomes" id="UP000027920"/>
    </source>
</evidence>
<dbReference type="AlphaFoldDB" id="A0A072PA53"/>
<sequence length="400" mass="45490">MTTTASVSSNAGLDVRSDDEILAELMRFKPIDPANEKNIWAFWDKGLSKCPPWCQRNVISWVRRHGHEWTVRVVDLAEGSENHFSKYVEPSERFFPAAFLGGTLTGPVAQVCSDLLRLPLLWLHGGVWLDIGFTLFRGLDSLCWETLESYGNSIEMAGFKITMMQDAAMMLNSFIAARKGCVTIKHWYETYLEVWKGAQSTKGMTTHPLLRHLPRYDPPSLNGKKSPFEYNQFSDYLAQVLCLERVRHLRDPSVKWDGPDFFANQVLLYDCGPEVFWSDYLAGWDGRKQYNLLIREKDGVPHDEGYKESEAFVDAILATSSTMKVSHAVTTPGRECLADIWDKPENHDADFRPGTFASHLRWANVHYQAKHALHRVYLAPIEEALLTGPILEVHGSPRAE</sequence>
<dbReference type="SUPFAM" id="SSF53448">
    <property type="entry name" value="Nucleotide-diphospho-sugar transferases"/>
    <property type="match status" value="1"/>
</dbReference>
<dbReference type="VEuPathDB" id="FungiDB:A1O9_07729"/>
<evidence type="ECO:0000313" key="1">
    <source>
        <dbReference type="EMBL" id="KEF56148.1"/>
    </source>
</evidence>
<keyword evidence="2" id="KW-1185">Reference proteome</keyword>
<dbReference type="Gene3D" id="3.90.550.20">
    <property type="match status" value="1"/>
</dbReference>
<gene>
    <name evidence="1" type="ORF">A1O9_07729</name>
</gene>
<reference evidence="1 2" key="1">
    <citation type="submission" date="2013-03" db="EMBL/GenBank/DDBJ databases">
        <title>The Genome Sequence of Exophiala aquamarina CBS 119918.</title>
        <authorList>
            <consortium name="The Broad Institute Genomics Platform"/>
            <person name="Cuomo C."/>
            <person name="de Hoog S."/>
            <person name="Gorbushina A."/>
            <person name="Walker B."/>
            <person name="Young S.K."/>
            <person name="Zeng Q."/>
            <person name="Gargeya S."/>
            <person name="Fitzgerald M."/>
            <person name="Haas B."/>
            <person name="Abouelleil A."/>
            <person name="Allen A.W."/>
            <person name="Alvarado L."/>
            <person name="Arachchi H.M."/>
            <person name="Berlin A.M."/>
            <person name="Chapman S.B."/>
            <person name="Gainer-Dewar J."/>
            <person name="Goldberg J."/>
            <person name="Griggs A."/>
            <person name="Gujja S."/>
            <person name="Hansen M."/>
            <person name="Howarth C."/>
            <person name="Imamovic A."/>
            <person name="Ireland A."/>
            <person name="Larimer J."/>
            <person name="McCowan C."/>
            <person name="Murphy C."/>
            <person name="Pearson M."/>
            <person name="Poon T.W."/>
            <person name="Priest M."/>
            <person name="Roberts A."/>
            <person name="Saif S."/>
            <person name="Shea T."/>
            <person name="Sisk P."/>
            <person name="Sykes S."/>
            <person name="Wortman J."/>
            <person name="Nusbaum C."/>
            <person name="Birren B."/>
        </authorList>
    </citation>
    <scope>NUCLEOTIDE SEQUENCE [LARGE SCALE GENOMIC DNA]</scope>
    <source>
        <strain evidence="1 2">CBS 119918</strain>
    </source>
</reference>
<dbReference type="Proteomes" id="UP000027920">
    <property type="component" value="Unassembled WGS sequence"/>
</dbReference>
<accession>A0A072PA53</accession>